<dbReference type="GO" id="GO:0006896">
    <property type="term" value="P:Golgi to vacuole transport"/>
    <property type="evidence" value="ECO:0007669"/>
    <property type="project" value="TreeGrafter"/>
</dbReference>
<dbReference type="GO" id="GO:0006623">
    <property type="term" value="P:protein targeting to vacuole"/>
    <property type="evidence" value="ECO:0007669"/>
    <property type="project" value="TreeGrafter"/>
</dbReference>
<dbReference type="InterPro" id="IPR031777">
    <property type="entry name" value="Sortilin_C"/>
</dbReference>
<feature type="domain" description="VPS10" evidence="21">
    <location>
        <begin position="736"/>
        <end position="1379"/>
    </location>
</feature>
<organism evidence="22 23">
    <name type="scientific">Podospora fimiseda</name>
    <dbReference type="NCBI Taxonomy" id="252190"/>
    <lineage>
        <taxon>Eukaryota</taxon>
        <taxon>Fungi</taxon>
        <taxon>Dikarya</taxon>
        <taxon>Ascomycota</taxon>
        <taxon>Pezizomycotina</taxon>
        <taxon>Sordariomycetes</taxon>
        <taxon>Sordariomycetidae</taxon>
        <taxon>Sordariales</taxon>
        <taxon>Podosporaceae</taxon>
        <taxon>Podospora</taxon>
    </lineage>
</organism>
<evidence type="ECO:0000256" key="5">
    <source>
        <dbReference type="ARBA" id="ARBA00022692"/>
    </source>
</evidence>
<keyword evidence="20" id="KW-0732">Signal</keyword>
<dbReference type="InterPro" id="IPR031778">
    <property type="entry name" value="Sortilin_N"/>
</dbReference>
<reference evidence="22" key="2">
    <citation type="submission" date="2023-05" db="EMBL/GenBank/DDBJ databases">
        <authorList>
            <consortium name="Lawrence Berkeley National Laboratory"/>
            <person name="Steindorff A."/>
            <person name="Hensen N."/>
            <person name="Bonometti L."/>
            <person name="Westerberg I."/>
            <person name="Brannstrom I.O."/>
            <person name="Guillou S."/>
            <person name="Cros-Aarteil S."/>
            <person name="Calhoun S."/>
            <person name="Haridas S."/>
            <person name="Kuo A."/>
            <person name="Mondo S."/>
            <person name="Pangilinan J."/>
            <person name="Riley R."/>
            <person name="Labutti K."/>
            <person name="Andreopoulos B."/>
            <person name="Lipzen A."/>
            <person name="Chen C."/>
            <person name="Yanf M."/>
            <person name="Daum C."/>
            <person name="Ng V."/>
            <person name="Clum A."/>
            <person name="Ohm R."/>
            <person name="Martin F."/>
            <person name="Silar P."/>
            <person name="Natvig D."/>
            <person name="Lalanne C."/>
            <person name="Gautier V."/>
            <person name="Ament-Velasquez S.L."/>
            <person name="Kruys A."/>
            <person name="Hutchinson M.I."/>
            <person name="Powell A.J."/>
            <person name="Barry K."/>
            <person name="Miller A.N."/>
            <person name="Grigoriev I.V."/>
            <person name="Debuchy R."/>
            <person name="Gladieux P."/>
            <person name="Thoren M.H."/>
            <person name="Johannesson H."/>
        </authorList>
    </citation>
    <scope>NUCLEOTIDE SEQUENCE</scope>
    <source>
        <strain evidence="22">CBS 990.96</strain>
    </source>
</reference>
<evidence type="ECO:0000256" key="10">
    <source>
        <dbReference type="ARBA" id="ARBA00023136"/>
    </source>
</evidence>
<keyword evidence="4" id="KW-0813">Transport</keyword>
<evidence type="ECO:0000256" key="19">
    <source>
        <dbReference type="SAM" id="Phobius"/>
    </source>
</evidence>
<dbReference type="FunFam" id="3.30.60.270:FF:000005">
    <property type="entry name" value="Sortilin"/>
    <property type="match status" value="2"/>
</dbReference>
<comment type="function">
    <text evidence="13">Functions as a sorting receptor in the Golgi compartment required for the intracellular sorting and delivery of soluble vacuolar proteins, like carboxypeptidase Y (CPY) and proteinase A. Executes multiple rounds of sorting by cycling between the late Golgi and a prevacuolar endosome-like compartment.</text>
</comment>
<evidence type="ECO:0000256" key="17">
    <source>
        <dbReference type="ARBA" id="ARBA00032705"/>
    </source>
</evidence>
<dbReference type="InterPro" id="IPR006581">
    <property type="entry name" value="VPS10"/>
</dbReference>
<dbReference type="GO" id="GO:0016020">
    <property type="term" value="C:membrane"/>
    <property type="evidence" value="ECO:0007669"/>
    <property type="project" value="InterPro"/>
</dbReference>
<gene>
    <name evidence="22" type="ORF">QBC38DRAFT_356549</name>
</gene>
<dbReference type="Pfam" id="PF15902">
    <property type="entry name" value="Sortilin-Vps10"/>
    <property type="match status" value="2"/>
</dbReference>
<evidence type="ECO:0000256" key="14">
    <source>
        <dbReference type="ARBA" id="ARBA00031250"/>
    </source>
</evidence>
<dbReference type="EMBL" id="MU865297">
    <property type="protein sequence ID" value="KAK4230766.1"/>
    <property type="molecule type" value="Genomic_DNA"/>
</dbReference>
<evidence type="ECO:0000256" key="4">
    <source>
        <dbReference type="ARBA" id="ARBA00022448"/>
    </source>
</evidence>
<dbReference type="SMART" id="SM00602">
    <property type="entry name" value="VPS10"/>
    <property type="match status" value="2"/>
</dbReference>
<comment type="subcellular location">
    <subcellularLocation>
        <location evidence="1">Golgi apparatus</location>
        <location evidence="1">trans-Golgi network membrane</location>
        <topology evidence="1">Multi-pass membrane protein</topology>
    </subcellularLocation>
    <subcellularLocation>
        <location evidence="2">Prevacuolar compartment membrane</location>
        <topology evidence="2">Multi-pass membrane protein</topology>
    </subcellularLocation>
</comment>
<feature type="transmembrane region" description="Helical" evidence="19">
    <location>
        <begin position="1390"/>
        <end position="1411"/>
    </location>
</feature>
<accession>A0AAN7BW58</accession>
<evidence type="ECO:0000259" key="21">
    <source>
        <dbReference type="SMART" id="SM00602"/>
    </source>
</evidence>
<dbReference type="Pfam" id="PF15901">
    <property type="entry name" value="Sortilin_C"/>
    <property type="match status" value="2"/>
</dbReference>
<evidence type="ECO:0000256" key="20">
    <source>
        <dbReference type="SAM" id="SignalP"/>
    </source>
</evidence>
<dbReference type="GO" id="GO:0005794">
    <property type="term" value="C:Golgi apparatus"/>
    <property type="evidence" value="ECO:0007669"/>
    <property type="project" value="UniProtKB-SubCell"/>
</dbReference>
<dbReference type="GO" id="GO:0006895">
    <property type="term" value="P:Golgi to endosome transport"/>
    <property type="evidence" value="ECO:0007669"/>
    <property type="project" value="TreeGrafter"/>
</dbReference>
<dbReference type="GO" id="GO:0005829">
    <property type="term" value="C:cytosol"/>
    <property type="evidence" value="ECO:0007669"/>
    <property type="project" value="GOC"/>
</dbReference>
<evidence type="ECO:0000256" key="7">
    <source>
        <dbReference type="ARBA" id="ARBA00022927"/>
    </source>
</evidence>
<protein>
    <recommendedName>
        <fullName evidence="3">Vacuolar protein sorting/targeting protein 10</fullName>
    </recommendedName>
    <alternativeName>
        <fullName evidence="15">Carboxypeptidase Y receptor</fullName>
    </alternativeName>
    <alternativeName>
        <fullName evidence="14 16">Sortilin VPS10</fullName>
    </alternativeName>
    <alternativeName>
        <fullName evidence="17 18">Vacuolar carboxypeptidase Sorting receptor VPS10</fullName>
    </alternativeName>
</protein>
<name>A0AAN7BW58_9PEZI</name>
<evidence type="ECO:0000313" key="23">
    <source>
        <dbReference type="Proteomes" id="UP001301958"/>
    </source>
</evidence>
<evidence type="ECO:0000256" key="15">
    <source>
        <dbReference type="ARBA" id="ARBA00031354"/>
    </source>
</evidence>
<keyword evidence="11" id="KW-0675">Receptor</keyword>
<dbReference type="InterPro" id="IPR015943">
    <property type="entry name" value="WD40/YVTN_repeat-like_dom_sf"/>
</dbReference>
<evidence type="ECO:0000256" key="1">
    <source>
        <dbReference type="ARBA" id="ARBA00004166"/>
    </source>
</evidence>
<feature type="chain" id="PRO_5042945825" description="Vacuolar protein sorting/targeting protein 10" evidence="20">
    <location>
        <begin position="25"/>
        <end position="1532"/>
    </location>
</feature>
<dbReference type="Gene3D" id="2.130.10.10">
    <property type="entry name" value="YVTN repeat-like/Quinoprotein amine dehydrogenase"/>
    <property type="match status" value="2"/>
</dbReference>
<evidence type="ECO:0000256" key="11">
    <source>
        <dbReference type="ARBA" id="ARBA00023170"/>
    </source>
</evidence>
<dbReference type="CDD" id="cd15482">
    <property type="entry name" value="Sialidase_non-viral"/>
    <property type="match status" value="1"/>
</dbReference>
<evidence type="ECO:0000256" key="2">
    <source>
        <dbReference type="ARBA" id="ARBA00004488"/>
    </source>
</evidence>
<sequence length="1532" mass="172218">MRVRGALQVAALLASALWATPLSAKKDRPTVHTKIFEHMPKNLNYFTDSDVVLFQDTAENNVYRSEDAGVKWERVESVPKGDAWLLVMHSFDPKRAYILTEGSEHYRTSDRGKSWEKFDSDAELSMFRGDILQFHADDPDRILFNGMVCQGIFCQEVATYTTDGFKSKAKLLRKNTDGCWWAKGTPLFTTGEDDLDKNRVLCIARDSFSPFKQDQRLMISDNFFKGAEEAKNIQEFEPNLDKDKAVQGIVNVANVKKFILVATSSVNTDEMALFVTTDTIKWHRAVFPAPHDSHDHRLMQEAYTVLESTDYSIQIDVMTSRPSNPMGVIFTSTSDGIYYSENKEHTNRNRRGHVDFEKIADIQGIFMVNTVKNWKEVESKGTADKEVVTEITFDDGRTFSKITVDGDRLHLHSITELRNVGRVFSSPAPGLVMGVGNTGDYLESYAKGNLYVSDDAGKTWSKALKGPHKYEFGDQGSILVAVADTGKAEVNEFKYSIDHGLHWETESLPDDIKIEPFILTTSQDSASLKFILIGSKPSKDKDDKKKDDWYIITIDFDGLHENTCKDSDLEEWHARVDKDGKPTCLMGHTQSFQRRKKKAECFLKQEFKHLKPKTEDCDCTDRDFECDFNFERDDDGKCVARGPVVAPKGACKDAKPGDTFKGTSGYRKIPGNTCKDTKETKEKYKEIDRPCSEAGGKKPSAPATDKVDQTKTEFKDYDFLEKHYLERGDSSSADDETVIMRGWNGKKPGPIKISNDQGKTWRTPKDLEDEDIVQIISHQYFKDMVFFITADQKVIYSADRGKNFHDFDVPSKFDINVYPFAFHPDKKDYLIWMGKKCEHDSCSTIASYSRDRGDHWETAARSVSHCEFTGGSSYKYPNRKPEQIVCLKHEDEDVDKPLVLITTNDWFKTVETQGKNVKDFATMSEFIVVASEDKEKKTLHATTSLDGLTYAEARFPYGFNIAHQHVYTVLDSSAHAVNLFVAVNTEDDREYGSILRSNSNGTSYVLSVNNVNANSEFYVDYEKMLGVEGVALVNVVANPDVKKGPKKLQTKITHSDGSMWGYIAPPKNDDIGKFPCQDSKGDNKCALHIHGYSERPDRLKTYSSNGAIGLMFGWGNVGDSLGPIKDADTFMTTDAGILWKRVKKGQYTWAVGDQGGVLVLAKTSYTSFANEGRSGEKTKSIFYSLDRGNKWEEHQISESEVELWDITTVRSGGSRSFLLWGKDGKSTFTIKVDFDGFSDRECKFNKDDIGRSDYELWSAKHPDNPGGCLFGHINQYLRKKPDAKCKNDLKLQPLYGKQNCTCIRQDYECDYNFELDQSGQCQLVKGFQPKSKSEWCAEHPDAIDYYKPSGYRRIPLTTCIEGVELDKQSQPEPCDGKKDEFDKKHRTSGVAIFFSITIPIAIAAGAGWYVWRNWNGKFGQIRLGDNGSSAFDSDQPWVKYPIIALSAVVAVVGAIPLVVGALWRSARGAAERSGLLGGAGGGWGGSRGGWSRIGGDRRFTTRDSFARGSSDYSIVDEDEGELLGDDESEEEV</sequence>
<dbReference type="Gene3D" id="3.30.60.270">
    <property type="match status" value="2"/>
</dbReference>
<evidence type="ECO:0000256" key="6">
    <source>
        <dbReference type="ARBA" id="ARBA00022737"/>
    </source>
</evidence>
<feature type="signal peptide" evidence="20">
    <location>
        <begin position="1"/>
        <end position="24"/>
    </location>
</feature>
<feature type="domain" description="VPS10" evidence="21">
    <location>
        <begin position="48"/>
        <end position="699"/>
    </location>
</feature>
<evidence type="ECO:0000256" key="16">
    <source>
        <dbReference type="ARBA" id="ARBA00031902"/>
    </source>
</evidence>
<evidence type="ECO:0000313" key="22">
    <source>
        <dbReference type="EMBL" id="KAK4230766.1"/>
    </source>
</evidence>
<dbReference type="SUPFAM" id="SSF110296">
    <property type="entry name" value="Oligoxyloglucan reducing end-specific cellobiohydrolase"/>
    <property type="match status" value="2"/>
</dbReference>
<comment type="caution">
    <text evidence="22">The sequence shown here is derived from an EMBL/GenBank/DDBJ whole genome shotgun (WGS) entry which is preliminary data.</text>
</comment>
<keyword evidence="6" id="KW-0677">Repeat</keyword>
<keyword evidence="8 19" id="KW-1133">Transmembrane helix</keyword>
<proteinExistence type="predicted"/>
<evidence type="ECO:0000256" key="8">
    <source>
        <dbReference type="ARBA" id="ARBA00022989"/>
    </source>
</evidence>
<dbReference type="Proteomes" id="UP001301958">
    <property type="component" value="Unassembled WGS sequence"/>
</dbReference>
<dbReference type="InterPro" id="IPR050310">
    <property type="entry name" value="VPS10-sortilin"/>
</dbReference>
<keyword evidence="23" id="KW-1185">Reference proteome</keyword>
<evidence type="ECO:0000256" key="13">
    <source>
        <dbReference type="ARBA" id="ARBA00025569"/>
    </source>
</evidence>
<evidence type="ECO:0000256" key="3">
    <source>
        <dbReference type="ARBA" id="ARBA00015369"/>
    </source>
</evidence>
<feature type="transmembrane region" description="Helical" evidence="19">
    <location>
        <begin position="1442"/>
        <end position="1463"/>
    </location>
</feature>
<keyword evidence="9" id="KW-0333">Golgi apparatus</keyword>
<evidence type="ECO:0000256" key="18">
    <source>
        <dbReference type="ARBA" id="ARBA00032910"/>
    </source>
</evidence>
<reference evidence="22" key="1">
    <citation type="journal article" date="2023" name="Mol. Phylogenet. Evol.">
        <title>Genome-scale phylogeny and comparative genomics of the fungal order Sordariales.</title>
        <authorList>
            <person name="Hensen N."/>
            <person name="Bonometti L."/>
            <person name="Westerberg I."/>
            <person name="Brannstrom I.O."/>
            <person name="Guillou S."/>
            <person name="Cros-Aarteil S."/>
            <person name="Calhoun S."/>
            <person name="Haridas S."/>
            <person name="Kuo A."/>
            <person name="Mondo S."/>
            <person name="Pangilinan J."/>
            <person name="Riley R."/>
            <person name="LaButti K."/>
            <person name="Andreopoulos B."/>
            <person name="Lipzen A."/>
            <person name="Chen C."/>
            <person name="Yan M."/>
            <person name="Daum C."/>
            <person name="Ng V."/>
            <person name="Clum A."/>
            <person name="Steindorff A."/>
            <person name="Ohm R.A."/>
            <person name="Martin F."/>
            <person name="Silar P."/>
            <person name="Natvig D.O."/>
            <person name="Lalanne C."/>
            <person name="Gautier V."/>
            <person name="Ament-Velasquez S.L."/>
            <person name="Kruys A."/>
            <person name="Hutchinson M.I."/>
            <person name="Powell A.J."/>
            <person name="Barry K."/>
            <person name="Miller A.N."/>
            <person name="Grigoriev I.V."/>
            <person name="Debuchy R."/>
            <person name="Gladieux P."/>
            <person name="Hiltunen Thoren M."/>
            <person name="Johannesson H."/>
        </authorList>
    </citation>
    <scope>NUCLEOTIDE SEQUENCE</scope>
    <source>
        <strain evidence="22">CBS 990.96</strain>
    </source>
</reference>
<dbReference type="PANTHER" id="PTHR12106">
    <property type="entry name" value="SORTILIN RELATED"/>
    <property type="match status" value="1"/>
</dbReference>
<keyword evidence="12" id="KW-0325">Glycoprotein</keyword>
<evidence type="ECO:0000256" key="9">
    <source>
        <dbReference type="ARBA" id="ARBA00023034"/>
    </source>
</evidence>
<keyword evidence="10 19" id="KW-0472">Membrane</keyword>
<dbReference type="PANTHER" id="PTHR12106:SF27">
    <property type="entry name" value="SORTILIN-RELATED RECEPTOR"/>
    <property type="match status" value="1"/>
</dbReference>
<dbReference type="Gene3D" id="2.10.70.80">
    <property type="match status" value="2"/>
</dbReference>
<keyword evidence="5 19" id="KW-0812">Transmembrane</keyword>
<evidence type="ECO:0000256" key="12">
    <source>
        <dbReference type="ARBA" id="ARBA00023180"/>
    </source>
</evidence>
<keyword evidence="7" id="KW-0653">Protein transport</keyword>